<proteinExistence type="predicted"/>
<name>A0AAV4VI82_CAEEX</name>
<dbReference type="GO" id="GO:0007411">
    <property type="term" value="P:axon guidance"/>
    <property type="evidence" value="ECO:0007669"/>
    <property type="project" value="TreeGrafter"/>
</dbReference>
<dbReference type="Proteomes" id="UP001054945">
    <property type="component" value="Unassembled WGS sequence"/>
</dbReference>
<dbReference type="PROSITE" id="PS50012">
    <property type="entry name" value="RCC1_3"/>
    <property type="match status" value="1"/>
</dbReference>
<evidence type="ECO:0000256" key="1">
    <source>
        <dbReference type="ARBA" id="ARBA00022786"/>
    </source>
</evidence>
<evidence type="ECO:0000313" key="5">
    <source>
        <dbReference type="EMBL" id="GIY69150.1"/>
    </source>
</evidence>
<feature type="compositionally biased region" description="Basic and acidic residues" evidence="3">
    <location>
        <begin position="383"/>
        <end position="397"/>
    </location>
</feature>
<dbReference type="GO" id="GO:0005886">
    <property type="term" value="C:plasma membrane"/>
    <property type="evidence" value="ECO:0007669"/>
    <property type="project" value="TreeGrafter"/>
</dbReference>
<dbReference type="Gene3D" id="2.60.120.820">
    <property type="entry name" value="PHR domain"/>
    <property type="match status" value="1"/>
</dbReference>
<feature type="repeat" description="RCC1" evidence="2">
    <location>
        <begin position="281"/>
        <end position="335"/>
    </location>
</feature>
<dbReference type="InterPro" id="IPR009091">
    <property type="entry name" value="RCC1/BLIP-II"/>
</dbReference>
<dbReference type="Gene3D" id="2.130.10.30">
    <property type="entry name" value="Regulator of chromosome condensation 1/beta-lactamase-inhibitor protein II"/>
    <property type="match status" value="1"/>
</dbReference>
<dbReference type="PANTHER" id="PTHR45943">
    <property type="entry name" value="E3 UBIQUITIN-PROTEIN LIGASE MYCBP2"/>
    <property type="match status" value="1"/>
</dbReference>
<evidence type="ECO:0000259" key="4">
    <source>
        <dbReference type="Pfam" id="PF08005"/>
    </source>
</evidence>
<evidence type="ECO:0000256" key="3">
    <source>
        <dbReference type="SAM" id="MobiDB-lite"/>
    </source>
</evidence>
<reference evidence="5 6" key="1">
    <citation type="submission" date="2021-06" db="EMBL/GenBank/DDBJ databases">
        <title>Caerostris extrusa draft genome.</title>
        <authorList>
            <person name="Kono N."/>
            <person name="Arakawa K."/>
        </authorList>
    </citation>
    <scope>NUCLEOTIDE SEQUENCE [LARGE SCALE GENOMIC DNA]</scope>
</reference>
<dbReference type="PANTHER" id="PTHR45943:SF1">
    <property type="entry name" value="E3 UBIQUITIN-PROTEIN LIGASE MYCBP2"/>
    <property type="match status" value="1"/>
</dbReference>
<dbReference type="GO" id="GO:0008582">
    <property type="term" value="P:regulation of synaptic assembly at neuromuscular junction"/>
    <property type="evidence" value="ECO:0007669"/>
    <property type="project" value="TreeGrafter"/>
</dbReference>
<organism evidence="5 6">
    <name type="scientific">Caerostris extrusa</name>
    <name type="common">Bark spider</name>
    <name type="synonym">Caerostris bankana</name>
    <dbReference type="NCBI Taxonomy" id="172846"/>
    <lineage>
        <taxon>Eukaryota</taxon>
        <taxon>Metazoa</taxon>
        <taxon>Ecdysozoa</taxon>
        <taxon>Arthropoda</taxon>
        <taxon>Chelicerata</taxon>
        <taxon>Arachnida</taxon>
        <taxon>Araneae</taxon>
        <taxon>Araneomorphae</taxon>
        <taxon>Entelegynae</taxon>
        <taxon>Araneoidea</taxon>
        <taxon>Araneidae</taxon>
        <taxon>Caerostris</taxon>
    </lineage>
</organism>
<dbReference type="EMBL" id="BPLR01014495">
    <property type="protein sequence ID" value="GIY69150.1"/>
    <property type="molecule type" value="Genomic_DNA"/>
</dbReference>
<sequence>MAAFLRAQLAEVKMEIKAKSLSLAELYLFGKDVAHADHNTGLVSDVKEPVSQIALAPLPVAMATATEEEGEDEDVESEEPDIICPAGRHQWNHDHCMVCTVCGECTGYGASCIASGRPDRNPGLPCGCGAGDSGCMECGCCRACARENDQDVDVAAAWGQLVAGGLVDNKQADIIVFDVRCGRAGVRLEDRLRRRIEEYRVRQRRKQMLQSVKAMKSGLAGLNKLRGDVAEKSSPPIIAIKKRETTKLTSLPPARILLPTELPVIQIACGLHHNVLLIQNGDVYTFGNNQHGQLGLGHFLIRGTPTLIKFSSCFSSTSIIQVAAGSCHTVFAQFPRPSFYIWNMLVMLIYSCAANIHNCGVDIPVMQLTKGQLRRSPPNSSTEENRKDRKRGHDKDNTWNAIPGLINNIGTKFGRRATWIGASGDQTFVKIDESLINSHSLNKSSVVCSKSCIGIIPNQLEQASSFKSLVISKKQMAPVLEVCLDSTYNILWSFSPTMQKITLYNIIITELQNFNCPSSKGSVNSATNKEQDPNLPRILNPEHMLPFKPGISISRAHAALNIMSSLDTLTSAQEQNLQVLNLIVMVEVGVIQDIQLKLFDLWLILMYYLEDLVFVWGRGEYTAKLKVFDIGPEGGDQEIDGDVIVETDEIPYECGARHKYPMLFDEPIQLTANRWYVAWARISGPSSDCGSSGQSVVTTEDQIIFYFKSSKNQIMVQMLMQVRYLNFFIDSQGLSKPCSEIEPVTVLTKDFSRTVTPDCFQSLLKLLRWAWQSFKAGYCETILGSAMPAVAALIDLERLEYICTSCLHLLKIYINEIYPNGPITRKTSTEIPKLAECVADVRALLQHILSDRLPSAQVKASFHLYLHHYPPLHF</sequence>
<dbReference type="GO" id="GO:0061630">
    <property type="term" value="F:ubiquitin protein ligase activity"/>
    <property type="evidence" value="ECO:0007669"/>
    <property type="project" value="TreeGrafter"/>
</dbReference>
<evidence type="ECO:0000256" key="2">
    <source>
        <dbReference type="PROSITE-ProRule" id="PRU00235"/>
    </source>
</evidence>
<protein>
    <recommendedName>
        <fullName evidence="4">PHR domain-containing protein</fullName>
    </recommendedName>
</protein>
<dbReference type="GO" id="GO:0005634">
    <property type="term" value="C:nucleus"/>
    <property type="evidence" value="ECO:0007669"/>
    <property type="project" value="TreeGrafter"/>
</dbReference>
<dbReference type="Pfam" id="PF00415">
    <property type="entry name" value="RCC1"/>
    <property type="match status" value="1"/>
</dbReference>
<dbReference type="InterPro" id="IPR012983">
    <property type="entry name" value="PHR"/>
</dbReference>
<dbReference type="Pfam" id="PF08005">
    <property type="entry name" value="PHR"/>
    <property type="match status" value="1"/>
</dbReference>
<keyword evidence="6" id="KW-1185">Reference proteome</keyword>
<feature type="domain" description="PHR" evidence="4">
    <location>
        <begin position="620"/>
        <end position="712"/>
    </location>
</feature>
<accession>A0AAV4VI82</accession>
<feature type="region of interest" description="Disordered" evidence="3">
    <location>
        <begin position="370"/>
        <end position="397"/>
    </location>
</feature>
<dbReference type="InterPro" id="IPR038648">
    <property type="entry name" value="PHR_sf"/>
</dbReference>
<evidence type="ECO:0000313" key="6">
    <source>
        <dbReference type="Proteomes" id="UP001054945"/>
    </source>
</evidence>
<dbReference type="AlphaFoldDB" id="A0AAV4VI82"/>
<keyword evidence="1" id="KW-0833">Ubl conjugation pathway</keyword>
<dbReference type="InterPro" id="IPR000408">
    <property type="entry name" value="Reg_chr_condens"/>
</dbReference>
<gene>
    <name evidence="5" type="primary">Mycbp2</name>
    <name evidence="5" type="ORF">CEXT_121811</name>
</gene>
<comment type="caution">
    <text evidence="5">The sequence shown here is derived from an EMBL/GenBank/DDBJ whole genome shotgun (WGS) entry which is preliminary data.</text>
</comment>
<dbReference type="SUPFAM" id="SSF50985">
    <property type="entry name" value="RCC1/BLIP-II"/>
    <property type="match status" value="1"/>
</dbReference>